<sequence length="746" mass="80914">MAQLTSVSQAYHRDLIPAISQLPAPIACLECRRKHLRCDGTFPTCRRCNGARLPCRYAPSRRGRKRRHERPSDNDRSSTWTTAATTAAAASSPSALLPDTAASSSHSEPVLGSLHLNFDTSIYSLLPPAQDAHTNQTESEVSDTVSPSAGWMVPVDHQAQNNSWDHDGDLYCDDGGCGPDYGHDEKLVNLYYDRFHRCHPFLVPRRLYRQQQYPWFLRLAVQFIGSHYTPAAATAADPLRLRLVQMLQLHGQKGGGSSSQVERHPSVRAGDPAQQQQQRRRTVSMVQALLMFAVAAHARNEMPDSDAALARAVQLARDLGMHRRAFAASALSSLSSSPVEQESLRRTWWELYVVDGYLTALHHKPALQTADLLADVLLPCEEVLYEGLSSGGGGDRRGSTDPTPSLAPSLTITQFDERMFADQDLPFSSYSYRIDAVRLLVRVLSVTRTRPPAAHAHHVEADTDPAEAAEAAEAADHALAGWALHLRPGKRGILDARGHVDELLFQAQVLAAYAAMALHCPQSGLVATLPTAAAITCSGCSSLGEGEAEGDGDGDSDPESPSYKDTTQTRLHQHQHAVRAVDAACHITRLAALGSGPGRDPQGRPHTPFFVCALLLAATVQLADCVTHPSHRHQHRDRILLAVGLLKSLGGTWRLAHNALRLIRRVAGEILERDQQRPIPAPPAPIPSEALPPPRPAIQAAPTTGGGEGGALFPSLPAMAVADEPWVLPLMMEMDDGQLLSADYSQ</sequence>
<dbReference type="SMART" id="SM00906">
    <property type="entry name" value="Fungal_trans"/>
    <property type="match status" value="1"/>
</dbReference>
<organism evidence="5 6">
    <name type="scientific">Sporothrix curviconia</name>
    <dbReference type="NCBI Taxonomy" id="1260050"/>
    <lineage>
        <taxon>Eukaryota</taxon>
        <taxon>Fungi</taxon>
        <taxon>Dikarya</taxon>
        <taxon>Ascomycota</taxon>
        <taxon>Pezizomycotina</taxon>
        <taxon>Sordariomycetes</taxon>
        <taxon>Sordariomycetidae</taxon>
        <taxon>Ophiostomatales</taxon>
        <taxon>Ophiostomataceae</taxon>
        <taxon>Sporothrix</taxon>
    </lineage>
</organism>
<evidence type="ECO:0000256" key="3">
    <source>
        <dbReference type="SAM" id="MobiDB-lite"/>
    </source>
</evidence>
<evidence type="ECO:0000313" key="6">
    <source>
        <dbReference type="Proteomes" id="UP001642405"/>
    </source>
</evidence>
<evidence type="ECO:0000313" key="5">
    <source>
        <dbReference type="EMBL" id="CAK7217422.1"/>
    </source>
</evidence>
<dbReference type="Pfam" id="PF04082">
    <property type="entry name" value="Fungal_trans"/>
    <property type="match status" value="1"/>
</dbReference>
<feature type="compositionally biased region" description="Basic residues" evidence="3">
    <location>
        <begin position="59"/>
        <end position="69"/>
    </location>
</feature>
<evidence type="ECO:0000259" key="4">
    <source>
        <dbReference type="PROSITE" id="PS50048"/>
    </source>
</evidence>
<feature type="domain" description="Zn(2)-C6 fungal-type" evidence="4">
    <location>
        <begin position="27"/>
        <end position="57"/>
    </location>
</feature>
<dbReference type="InterPro" id="IPR001138">
    <property type="entry name" value="Zn2Cys6_DnaBD"/>
</dbReference>
<dbReference type="CDD" id="cd12148">
    <property type="entry name" value="fungal_TF_MHR"/>
    <property type="match status" value="1"/>
</dbReference>
<feature type="region of interest" description="Disordered" evidence="3">
    <location>
        <begin position="545"/>
        <end position="572"/>
    </location>
</feature>
<dbReference type="Pfam" id="PF00172">
    <property type="entry name" value="Zn_clus"/>
    <property type="match status" value="1"/>
</dbReference>
<keyword evidence="1" id="KW-0479">Metal-binding</keyword>
<evidence type="ECO:0000256" key="2">
    <source>
        <dbReference type="ARBA" id="ARBA00023242"/>
    </source>
</evidence>
<dbReference type="PANTHER" id="PTHR47431">
    <property type="entry name" value="ZN(II)2CYS6 TRANSCRIPTION FACTOR (EUROFUNG)-RELATED"/>
    <property type="match status" value="1"/>
</dbReference>
<gene>
    <name evidence="5" type="ORF">SCUCBS95973_003146</name>
</gene>
<feature type="compositionally biased region" description="Low complexity" evidence="3">
    <location>
        <begin position="77"/>
        <end position="104"/>
    </location>
</feature>
<dbReference type="PROSITE" id="PS50048">
    <property type="entry name" value="ZN2_CY6_FUNGAL_2"/>
    <property type="match status" value="1"/>
</dbReference>
<keyword evidence="2" id="KW-0539">Nucleus</keyword>
<dbReference type="CDD" id="cd00067">
    <property type="entry name" value="GAL4"/>
    <property type="match status" value="1"/>
</dbReference>
<proteinExistence type="predicted"/>
<reference evidence="5 6" key="1">
    <citation type="submission" date="2024-01" db="EMBL/GenBank/DDBJ databases">
        <authorList>
            <person name="Allen C."/>
            <person name="Tagirdzhanova G."/>
        </authorList>
    </citation>
    <scope>NUCLEOTIDE SEQUENCE [LARGE SCALE GENOMIC DNA]</scope>
</reference>
<dbReference type="Proteomes" id="UP001642405">
    <property type="component" value="Unassembled WGS sequence"/>
</dbReference>
<dbReference type="EMBL" id="CAWUHB010000013">
    <property type="protein sequence ID" value="CAK7217422.1"/>
    <property type="molecule type" value="Genomic_DNA"/>
</dbReference>
<feature type="compositionally biased region" description="Acidic residues" evidence="3">
    <location>
        <begin position="546"/>
        <end position="558"/>
    </location>
</feature>
<dbReference type="SUPFAM" id="SSF57701">
    <property type="entry name" value="Zn2/Cys6 DNA-binding domain"/>
    <property type="match status" value="1"/>
</dbReference>
<name>A0ABP0BCR1_9PEZI</name>
<feature type="region of interest" description="Disordered" evidence="3">
    <location>
        <begin position="59"/>
        <end position="104"/>
    </location>
</feature>
<feature type="compositionally biased region" description="Pro residues" evidence="3">
    <location>
        <begin position="679"/>
        <end position="696"/>
    </location>
</feature>
<comment type="caution">
    <text evidence="5">The sequence shown here is derived from an EMBL/GenBank/DDBJ whole genome shotgun (WGS) entry which is preliminary data.</text>
</comment>
<dbReference type="PROSITE" id="PS00463">
    <property type="entry name" value="ZN2_CY6_FUNGAL_1"/>
    <property type="match status" value="1"/>
</dbReference>
<dbReference type="InterPro" id="IPR036864">
    <property type="entry name" value="Zn2-C6_fun-type_DNA-bd_sf"/>
</dbReference>
<dbReference type="Gene3D" id="4.10.240.10">
    <property type="entry name" value="Zn(2)-C6 fungal-type DNA-binding domain"/>
    <property type="match status" value="1"/>
</dbReference>
<protein>
    <recommendedName>
        <fullName evidence="4">Zn(2)-C6 fungal-type domain-containing protein</fullName>
    </recommendedName>
</protein>
<feature type="region of interest" description="Disordered" evidence="3">
    <location>
        <begin position="674"/>
        <end position="709"/>
    </location>
</feature>
<dbReference type="InterPro" id="IPR007219">
    <property type="entry name" value="XnlR_reg_dom"/>
</dbReference>
<dbReference type="SMART" id="SM00066">
    <property type="entry name" value="GAL4"/>
    <property type="match status" value="1"/>
</dbReference>
<dbReference type="PANTHER" id="PTHR47431:SF2">
    <property type="entry name" value="ZN(II)2CYS6 TRANSCRIPTION FACTOR (EUROFUNG)"/>
    <property type="match status" value="1"/>
</dbReference>
<keyword evidence="6" id="KW-1185">Reference proteome</keyword>
<accession>A0ABP0BCR1</accession>
<evidence type="ECO:0000256" key="1">
    <source>
        <dbReference type="ARBA" id="ARBA00022723"/>
    </source>
</evidence>
<feature type="region of interest" description="Disordered" evidence="3">
    <location>
        <begin position="251"/>
        <end position="279"/>
    </location>
</feature>